<dbReference type="Proteomes" id="UP001562425">
    <property type="component" value="Unassembled WGS sequence"/>
</dbReference>
<dbReference type="GO" id="GO:0051028">
    <property type="term" value="P:mRNA transport"/>
    <property type="evidence" value="ECO:0007669"/>
    <property type="project" value="UniProtKB-KW"/>
</dbReference>
<evidence type="ECO:0000256" key="5">
    <source>
        <dbReference type="ARBA" id="ARBA00023242"/>
    </source>
</evidence>
<keyword evidence="3" id="KW-0509">mRNA transport</keyword>
<dbReference type="InterPro" id="IPR051229">
    <property type="entry name" value="ALYREF_mRNA_export"/>
</dbReference>
<dbReference type="Pfam" id="PF13865">
    <property type="entry name" value="FoP_duplication"/>
    <property type="match status" value="1"/>
</dbReference>
<dbReference type="PANTHER" id="PTHR19965:SF82">
    <property type="entry name" value="THO COMPLEX SUBUNIT 4"/>
    <property type="match status" value="1"/>
</dbReference>
<evidence type="ECO:0000313" key="9">
    <source>
        <dbReference type="EMBL" id="KAL1397891.1"/>
    </source>
</evidence>
<dbReference type="GO" id="GO:0003723">
    <property type="term" value="F:RNA binding"/>
    <property type="evidence" value="ECO:0007669"/>
    <property type="project" value="UniProtKB-UniRule"/>
</dbReference>
<dbReference type="Pfam" id="PF00076">
    <property type="entry name" value="RRM_1"/>
    <property type="match status" value="1"/>
</dbReference>
<keyword evidence="10" id="KW-1185">Reference proteome</keyword>
<reference evidence="9 10" key="1">
    <citation type="submission" date="2024-05" db="EMBL/GenBank/DDBJ databases">
        <title>Culex pipiens pipiens assembly and annotation.</title>
        <authorList>
            <person name="Alout H."/>
            <person name="Durand T."/>
        </authorList>
    </citation>
    <scope>NUCLEOTIDE SEQUENCE [LARGE SCALE GENOMIC DNA]</scope>
    <source>
        <strain evidence="9">HA-2024</strain>
        <tissue evidence="9">Whole body</tissue>
    </source>
</reference>
<dbReference type="SMART" id="SM01218">
    <property type="entry name" value="FoP_duplication"/>
    <property type="match status" value="1"/>
</dbReference>
<dbReference type="InterPro" id="IPR000504">
    <property type="entry name" value="RRM_dom"/>
</dbReference>
<evidence type="ECO:0000256" key="2">
    <source>
        <dbReference type="ARBA" id="ARBA00022448"/>
    </source>
</evidence>
<dbReference type="CDD" id="cd12680">
    <property type="entry name" value="RRM_THOC4"/>
    <property type="match status" value="1"/>
</dbReference>
<feature type="compositionally biased region" description="Gly residues" evidence="7">
    <location>
        <begin position="21"/>
        <end position="54"/>
    </location>
</feature>
<accession>A0ABD1DE68</accession>
<dbReference type="PANTHER" id="PTHR19965">
    <property type="entry name" value="RNA AND EXPORT FACTOR BINDING PROTEIN"/>
    <property type="match status" value="1"/>
</dbReference>
<evidence type="ECO:0000313" key="10">
    <source>
        <dbReference type="Proteomes" id="UP001562425"/>
    </source>
</evidence>
<dbReference type="SMART" id="SM00360">
    <property type="entry name" value="RRM"/>
    <property type="match status" value="1"/>
</dbReference>
<dbReference type="InterPro" id="IPR035979">
    <property type="entry name" value="RBD_domain_sf"/>
</dbReference>
<protein>
    <recommendedName>
        <fullName evidence="8">RRM domain-containing protein</fullName>
    </recommendedName>
</protein>
<dbReference type="SUPFAM" id="SSF54928">
    <property type="entry name" value="RNA-binding domain, RBD"/>
    <property type="match status" value="1"/>
</dbReference>
<proteinExistence type="predicted"/>
<dbReference type="GO" id="GO:0005634">
    <property type="term" value="C:nucleus"/>
    <property type="evidence" value="ECO:0007669"/>
    <property type="project" value="UniProtKB-SubCell"/>
</dbReference>
<feature type="region of interest" description="Disordered" evidence="7">
    <location>
        <begin position="203"/>
        <end position="308"/>
    </location>
</feature>
<organism evidence="9 10">
    <name type="scientific">Culex pipiens pipiens</name>
    <name type="common">Northern house mosquito</name>
    <dbReference type="NCBI Taxonomy" id="38569"/>
    <lineage>
        <taxon>Eukaryota</taxon>
        <taxon>Metazoa</taxon>
        <taxon>Ecdysozoa</taxon>
        <taxon>Arthropoda</taxon>
        <taxon>Hexapoda</taxon>
        <taxon>Insecta</taxon>
        <taxon>Pterygota</taxon>
        <taxon>Neoptera</taxon>
        <taxon>Endopterygota</taxon>
        <taxon>Diptera</taxon>
        <taxon>Nematocera</taxon>
        <taxon>Culicoidea</taxon>
        <taxon>Culicidae</taxon>
        <taxon>Culicinae</taxon>
        <taxon>Culicini</taxon>
        <taxon>Culex</taxon>
        <taxon>Culex</taxon>
    </lineage>
</organism>
<dbReference type="InterPro" id="IPR012677">
    <property type="entry name" value="Nucleotide-bd_a/b_plait_sf"/>
</dbReference>
<feature type="compositionally biased region" description="Gly residues" evidence="7">
    <location>
        <begin position="238"/>
        <end position="247"/>
    </location>
</feature>
<dbReference type="EMBL" id="JBEHCU010006097">
    <property type="protein sequence ID" value="KAL1397891.1"/>
    <property type="molecule type" value="Genomic_DNA"/>
</dbReference>
<keyword evidence="4 6" id="KW-0694">RNA-binding</keyword>
<dbReference type="Gene3D" id="3.30.70.330">
    <property type="match status" value="1"/>
</dbReference>
<evidence type="ECO:0000259" key="8">
    <source>
        <dbReference type="PROSITE" id="PS50102"/>
    </source>
</evidence>
<comment type="caution">
    <text evidence="9">The sequence shown here is derived from an EMBL/GenBank/DDBJ whole genome shotgun (WGS) entry which is preliminary data.</text>
</comment>
<sequence>MVDKIEMSLDDIIKSSKPQRGAGGRGGVNKNGAGPRTGGGRGGPPRNGSGGGGFRQNLNRSGGGGGGGGVLKGRQRGGIQRSKYARGDVNSAWKHDMYEGARKSRLLAAAGLGGGLGGGGPGGLGSTKLMVSNLDFGVSESDINELFADFGPLKSASVHYDRSGRSLGTADVVFERRADAIKAMKQYNGVPLDGRPMSIQLATSEIPVPRAPRLGGSSDRSSGLAPRSPRSPRSPGRRQGGGRGDGGSSRDRSATLHPKKHIEITFSVDLQNFHRRGGGGGGPRRQQRETKTAEELDAELDAYTKDMK</sequence>
<evidence type="ECO:0000256" key="1">
    <source>
        <dbReference type="ARBA" id="ARBA00004123"/>
    </source>
</evidence>
<feature type="compositionally biased region" description="Basic and acidic residues" evidence="7">
    <location>
        <begin position="1"/>
        <end position="14"/>
    </location>
</feature>
<comment type="subcellular location">
    <subcellularLocation>
        <location evidence="1">Nucleus</location>
    </subcellularLocation>
</comment>
<name>A0ABD1DE68_CULPP</name>
<evidence type="ECO:0000256" key="7">
    <source>
        <dbReference type="SAM" id="MobiDB-lite"/>
    </source>
</evidence>
<evidence type="ECO:0000256" key="6">
    <source>
        <dbReference type="PROSITE-ProRule" id="PRU00176"/>
    </source>
</evidence>
<gene>
    <name evidence="9" type="ORF">pipiens_009391</name>
</gene>
<dbReference type="PROSITE" id="PS50102">
    <property type="entry name" value="RRM"/>
    <property type="match status" value="1"/>
</dbReference>
<dbReference type="FunFam" id="3.30.70.330:FF:000273">
    <property type="entry name" value="THO complex subunit 4"/>
    <property type="match status" value="1"/>
</dbReference>
<feature type="domain" description="RRM" evidence="8">
    <location>
        <begin position="127"/>
        <end position="204"/>
    </location>
</feature>
<dbReference type="AlphaFoldDB" id="A0ABD1DE68"/>
<keyword evidence="2" id="KW-0813">Transport</keyword>
<evidence type="ECO:0000256" key="4">
    <source>
        <dbReference type="ARBA" id="ARBA00022884"/>
    </source>
</evidence>
<dbReference type="InterPro" id="IPR025715">
    <property type="entry name" value="FoP_C"/>
</dbReference>
<keyword evidence="5" id="KW-0539">Nucleus</keyword>
<feature type="compositionally biased region" description="Low complexity" evidence="7">
    <location>
        <begin position="213"/>
        <end position="234"/>
    </location>
</feature>
<feature type="compositionally biased region" description="Gly residues" evidence="7">
    <location>
        <begin position="61"/>
        <end position="71"/>
    </location>
</feature>
<evidence type="ECO:0000256" key="3">
    <source>
        <dbReference type="ARBA" id="ARBA00022816"/>
    </source>
</evidence>
<feature type="region of interest" description="Disordered" evidence="7">
    <location>
        <begin position="1"/>
        <end position="83"/>
    </location>
</feature>